<dbReference type="AlphaFoldDB" id="A0A2H3CW12"/>
<gene>
    <name evidence="1" type="ORF">ARMGADRAFT_81030</name>
</gene>
<dbReference type="Proteomes" id="UP000217790">
    <property type="component" value="Unassembled WGS sequence"/>
</dbReference>
<dbReference type="InParanoid" id="A0A2H3CW12"/>
<proteinExistence type="predicted"/>
<protein>
    <submittedName>
        <fullName evidence="1">Uncharacterized protein</fullName>
    </submittedName>
</protein>
<evidence type="ECO:0000313" key="2">
    <source>
        <dbReference type="Proteomes" id="UP000217790"/>
    </source>
</evidence>
<reference evidence="2" key="1">
    <citation type="journal article" date="2017" name="Nat. Ecol. Evol.">
        <title>Genome expansion and lineage-specific genetic innovations in the forest pathogenic fungi Armillaria.</title>
        <authorList>
            <person name="Sipos G."/>
            <person name="Prasanna A.N."/>
            <person name="Walter M.C."/>
            <person name="O'Connor E."/>
            <person name="Balint B."/>
            <person name="Krizsan K."/>
            <person name="Kiss B."/>
            <person name="Hess J."/>
            <person name="Varga T."/>
            <person name="Slot J."/>
            <person name="Riley R."/>
            <person name="Boka B."/>
            <person name="Rigling D."/>
            <person name="Barry K."/>
            <person name="Lee J."/>
            <person name="Mihaltcheva S."/>
            <person name="LaButti K."/>
            <person name="Lipzen A."/>
            <person name="Waldron R."/>
            <person name="Moloney N.M."/>
            <person name="Sperisen C."/>
            <person name="Kredics L."/>
            <person name="Vagvoelgyi C."/>
            <person name="Patrignani A."/>
            <person name="Fitzpatrick D."/>
            <person name="Nagy I."/>
            <person name="Doyle S."/>
            <person name="Anderson J.B."/>
            <person name="Grigoriev I.V."/>
            <person name="Gueldener U."/>
            <person name="Muensterkoetter M."/>
            <person name="Nagy L.G."/>
        </authorList>
    </citation>
    <scope>NUCLEOTIDE SEQUENCE [LARGE SCALE GENOMIC DNA]</scope>
    <source>
        <strain evidence="2">Ar21-2</strain>
    </source>
</reference>
<name>A0A2H3CW12_ARMGA</name>
<accession>A0A2H3CW12</accession>
<organism evidence="1 2">
    <name type="scientific">Armillaria gallica</name>
    <name type="common">Bulbous honey fungus</name>
    <name type="synonym">Armillaria bulbosa</name>
    <dbReference type="NCBI Taxonomy" id="47427"/>
    <lineage>
        <taxon>Eukaryota</taxon>
        <taxon>Fungi</taxon>
        <taxon>Dikarya</taxon>
        <taxon>Basidiomycota</taxon>
        <taxon>Agaricomycotina</taxon>
        <taxon>Agaricomycetes</taxon>
        <taxon>Agaricomycetidae</taxon>
        <taxon>Agaricales</taxon>
        <taxon>Marasmiineae</taxon>
        <taxon>Physalacriaceae</taxon>
        <taxon>Armillaria</taxon>
    </lineage>
</organism>
<keyword evidence="2" id="KW-1185">Reference proteome</keyword>
<dbReference type="EMBL" id="KZ293749">
    <property type="protein sequence ID" value="PBK80293.1"/>
    <property type="molecule type" value="Genomic_DNA"/>
</dbReference>
<evidence type="ECO:0000313" key="1">
    <source>
        <dbReference type="EMBL" id="PBK80293.1"/>
    </source>
</evidence>
<sequence length="51" mass="5911">MLRDSQSFGDVNPTIFGHWIVCTIQLHIYGCKGLSWSRSIKSRDRTRQSLD</sequence>